<dbReference type="OrthoDB" id="360390at2759"/>
<dbReference type="Pfam" id="PF14655">
    <property type="entry name" value="RAB3GAP2_N"/>
    <property type="match status" value="1"/>
</dbReference>
<sequence length="487" mass="53688">MRLEISLASGNECLFLCEAPSHLPACPSPMARRSHLTHRWCIACDDLEELGAGEREGWLDDPSLLAALHPDALALAHSARSVVLVLGWDRDPDPSSPRQPLKIRPSLAADDGHISAIEWLPFGDLLALALGTSAGLLFVYSLTGDLIHKQIIHPGRVLRLRFRETKVDSSQDSVSSMELCVVFPGVIARFDGSDIQSLLQRWFQEEGSRIMENRFQNRDIEDENSYARIRFQLWNVNKFGSCADAAITGLMPPPLLEVQSSQRYYRAVTIGEDAVISAYRLSEDRSRSLVGAILSKVVPATFSTLASFSKMIWRSEQTSPKKPSIKPQPFAKASPLTCLKDPPRKGEKLTLSPGGTLAAITDSLGRILLLDTQALVAVRLWKGYRDACCLFIEIPVNRDKASSSAFYGYTKSDYCLCLAIHAPRKGIIEIWKMRTGPRVLTIQCPKGSKILQPSTRFVSSTSSYTPLEVFLLNGDSGQLSVLNGSFG</sequence>
<dbReference type="PANTHER" id="PTHR12472:SF0">
    <property type="entry name" value="RAB3 GTPASE-ACTIVATING PROTEIN NON-CATALYTIC SUBUNIT"/>
    <property type="match status" value="1"/>
</dbReference>
<protein>
    <submittedName>
        <fullName evidence="3">Rab3 GTPase-activating protein non-catalytic subunit</fullName>
    </submittedName>
</protein>
<evidence type="ECO:0000259" key="1">
    <source>
        <dbReference type="Pfam" id="PF14655"/>
    </source>
</evidence>
<accession>A0A6I9RDQ3</accession>
<reference evidence="3" key="1">
    <citation type="submission" date="2025-08" db="UniProtKB">
        <authorList>
            <consortium name="RefSeq"/>
        </authorList>
    </citation>
    <scope>IDENTIFICATION</scope>
</reference>
<dbReference type="AlphaFoldDB" id="A0A6I9RDQ3"/>
<dbReference type="InterPro" id="IPR026059">
    <property type="entry name" value="Rab3GAP2"/>
</dbReference>
<evidence type="ECO:0000313" key="3">
    <source>
        <dbReference type="RefSeq" id="XP_010924605.2"/>
    </source>
</evidence>
<feature type="domain" description="Rab3-GAP regulatory subunit N-terminal" evidence="1">
    <location>
        <begin position="58"/>
        <end position="451"/>
    </location>
</feature>
<dbReference type="InParanoid" id="A0A6I9RDQ3"/>
<dbReference type="Proteomes" id="UP000504607">
    <property type="component" value="Chromosome 6"/>
</dbReference>
<dbReference type="GeneID" id="105047387"/>
<keyword evidence="2" id="KW-1185">Reference proteome</keyword>
<gene>
    <name evidence="3" type="primary">LOC105047387</name>
</gene>
<dbReference type="InterPro" id="IPR036322">
    <property type="entry name" value="WD40_repeat_dom_sf"/>
</dbReference>
<dbReference type="PANTHER" id="PTHR12472">
    <property type="entry name" value="RAB3-GAP REGULATORY DOMAIN"/>
    <property type="match status" value="1"/>
</dbReference>
<evidence type="ECO:0000313" key="2">
    <source>
        <dbReference type="Proteomes" id="UP000504607"/>
    </source>
</evidence>
<dbReference type="KEGG" id="egu:105047387"/>
<name>A0A6I9RDQ3_ELAGV</name>
<dbReference type="FunCoup" id="A0A6I9RDQ3">
    <property type="interactions" value="1160"/>
</dbReference>
<dbReference type="RefSeq" id="XP_010924605.2">
    <property type="nucleotide sequence ID" value="XM_010926303.3"/>
</dbReference>
<dbReference type="SUPFAM" id="SSF50978">
    <property type="entry name" value="WD40 repeat-like"/>
    <property type="match status" value="1"/>
</dbReference>
<proteinExistence type="predicted"/>
<organism evidence="2 3">
    <name type="scientific">Elaeis guineensis var. tenera</name>
    <name type="common">Oil palm</name>
    <dbReference type="NCBI Taxonomy" id="51953"/>
    <lineage>
        <taxon>Eukaryota</taxon>
        <taxon>Viridiplantae</taxon>
        <taxon>Streptophyta</taxon>
        <taxon>Embryophyta</taxon>
        <taxon>Tracheophyta</taxon>
        <taxon>Spermatophyta</taxon>
        <taxon>Magnoliopsida</taxon>
        <taxon>Liliopsida</taxon>
        <taxon>Arecaceae</taxon>
        <taxon>Arecoideae</taxon>
        <taxon>Cocoseae</taxon>
        <taxon>Elaeidinae</taxon>
        <taxon>Elaeis</taxon>
    </lineage>
</organism>
<dbReference type="InterPro" id="IPR032839">
    <property type="entry name" value="RAB3GAP_N"/>
</dbReference>